<evidence type="ECO:0000313" key="1">
    <source>
        <dbReference type="EMBL" id="KAJ9589942.1"/>
    </source>
</evidence>
<gene>
    <name evidence="1" type="ORF">L9F63_016926</name>
</gene>
<keyword evidence="2" id="KW-1185">Reference proteome</keyword>
<accession>A0AAD8A035</accession>
<feature type="non-terminal residue" evidence="1">
    <location>
        <position position="1"/>
    </location>
</feature>
<dbReference type="AlphaFoldDB" id="A0AAD8A035"/>
<dbReference type="EMBL" id="JASPKZ010004581">
    <property type="protein sequence ID" value="KAJ9589942.1"/>
    <property type="molecule type" value="Genomic_DNA"/>
</dbReference>
<dbReference type="Proteomes" id="UP001233999">
    <property type="component" value="Unassembled WGS sequence"/>
</dbReference>
<protein>
    <submittedName>
        <fullName evidence="1">Uncharacterized protein</fullName>
    </submittedName>
</protein>
<organism evidence="1 2">
    <name type="scientific">Diploptera punctata</name>
    <name type="common">Pacific beetle cockroach</name>
    <dbReference type="NCBI Taxonomy" id="6984"/>
    <lineage>
        <taxon>Eukaryota</taxon>
        <taxon>Metazoa</taxon>
        <taxon>Ecdysozoa</taxon>
        <taxon>Arthropoda</taxon>
        <taxon>Hexapoda</taxon>
        <taxon>Insecta</taxon>
        <taxon>Pterygota</taxon>
        <taxon>Neoptera</taxon>
        <taxon>Polyneoptera</taxon>
        <taxon>Dictyoptera</taxon>
        <taxon>Blattodea</taxon>
        <taxon>Blaberoidea</taxon>
        <taxon>Blaberidae</taxon>
        <taxon>Diplopterinae</taxon>
        <taxon>Diploptera</taxon>
    </lineage>
</organism>
<name>A0AAD8A035_DIPPU</name>
<proteinExistence type="predicted"/>
<feature type="non-terminal residue" evidence="1">
    <location>
        <position position="49"/>
    </location>
</feature>
<comment type="caution">
    <text evidence="1">The sequence shown here is derived from an EMBL/GenBank/DDBJ whole genome shotgun (WGS) entry which is preliminary data.</text>
</comment>
<sequence length="49" mass="5566">NDSCFHDIAISNIVMFNLLPSMVEFMNFEINVISLGMSKFKIHGSMNPM</sequence>
<reference evidence="1" key="2">
    <citation type="submission" date="2023-05" db="EMBL/GenBank/DDBJ databases">
        <authorList>
            <person name="Fouks B."/>
        </authorList>
    </citation>
    <scope>NUCLEOTIDE SEQUENCE</scope>
    <source>
        <strain evidence="1">Stay&amp;Tobe</strain>
        <tissue evidence="1">Testes</tissue>
    </source>
</reference>
<reference evidence="1" key="1">
    <citation type="journal article" date="2023" name="IScience">
        <title>Live-bearing cockroach genome reveals convergent evolutionary mechanisms linked to viviparity in insects and beyond.</title>
        <authorList>
            <person name="Fouks B."/>
            <person name="Harrison M.C."/>
            <person name="Mikhailova A.A."/>
            <person name="Marchal E."/>
            <person name="English S."/>
            <person name="Carruthers M."/>
            <person name="Jennings E.C."/>
            <person name="Chiamaka E.L."/>
            <person name="Frigard R.A."/>
            <person name="Pippel M."/>
            <person name="Attardo G.M."/>
            <person name="Benoit J.B."/>
            <person name="Bornberg-Bauer E."/>
            <person name="Tobe S.S."/>
        </authorList>
    </citation>
    <scope>NUCLEOTIDE SEQUENCE</scope>
    <source>
        <strain evidence="1">Stay&amp;Tobe</strain>
    </source>
</reference>
<evidence type="ECO:0000313" key="2">
    <source>
        <dbReference type="Proteomes" id="UP001233999"/>
    </source>
</evidence>